<dbReference type="InterPro" id="IPR029058">
    <property type="entry name" value="AB_hydrolase_fold"/>
</dbReference>
<evidence type="ECO:0000313" key="2">
    <source>
        <dbReference type="EMBL" id="MCP3729336.1"/>
    </source>
</evidence>
<evidence type="ECO:0000313" key="3">
    <source>
        <dbReference type="Proteomes" id="UP001139451"/>
    </source>
</evidence>
<gene>
    <name evidence="2" type="ORF">M9978_02745</name>
</gene>
<comment type="caution">
    <text evidence="2">The sequence shown here is derived from an EMBL/GenBank/DDBJ whole genome shotgun (WGS) entry which is preliminary data.</text>
</comment>
<dbReference type="SUPFAM" id="SSF53474">
    <property type="entry name" value="alpha/beta-Hydrolases"/>
    <property type="match status" value="1"/>
</dbReference>
<accession>A0A9X2HI65</accession>
<dbReference type="RefSeq" id="WP_254291331.1">
    <property type="nucleotide sequence ID" value="NZ_JAMLDX010000002.1"/>
</dbReference>
<name>A0A9X2HI65_9SPHN</name>
<organism evidence="2 3">
    <name type="scientific">Sphingomonas tagetis</name>
    <dbReference type="NCBI Taxonomy" id="2949092"/>
    <lineage>
        <taxon>Bacteria</taxon>
        <taxon>Pseudomonadati</taxon>
        <taxon>Pseudomonadota</taxon>
        <taxon>Alphaproteobacteria</taxon>
        <taxon>Sphingomonadales</taxon>
        <taxon>Sphingomonadaceae</taxon>
        <taxon>Sphingomonas</taxon>
    </lineage>
</organism>
<dbReference type="EMBL" id="JAMLDX010000002">
    <property type="protein sequence ID" value="MCP3729336.1"/>
    <property type="molecule type" value="Genomic_DNA"/>
</dbReference>
<dbReference type="GO" id="GO:0016787">
    <property type="term" value="F:hydrolase activity"/>
    <property type="evidence" value="ECO:0007669"/>
    <property type="project" value="UniProtKB-KW"/>
</dbReference>
<dbReference type="Proteomes" id="UP001139451">
    <property type="component" value="Unassembled WGS sequence"/>
</dbReference>
<evidence type="ECO:0000259" key="1">
    <source>
        <dbReference type="Pfam" id="PF00561"/>
    </source>
</evidence>
<keyword evidence="2" id="KW-0378">Hydrolase</keyword>
<sequence>MALNVDAKAPPRGVMLSEWPRAAMRLGMLPFAWRELMSAPRGDGRPVLALPGLVNGDNSNLVLRHYLNTLGYRAFPWELGRNFGPRAIGVEGERLFERIAAIHDETGEKVTLVGVSLGGIMARVAAHRAPDLVREVITVCSPFAGLPSATNVWRVFELASGQRADDPLVRAFLEEASEPLPVPATAIWSRSDGLVNGEVCHEAECDAARSVEVSNGHLLAQMSPEVLRAVAETLARAGDQSSSGSPAR</sequence>
<reference evidence="2" key="1">
    <citation type="submission" date="2022-05" db="EMBL/GenBank/DDBJ databases">
        <title>Sphingomonas sp. strain MG17 Genome sequencing and assembly.</title>
        <authorList>
            <person name="Kim I."/>
        </authorList>
    </citation>
    <scope>NUCLEOTIDE SEQUENCE</scope>
    <source>
        <strain evidence="2">MG17</strain>
    </source>
</reference>
<feature type="domain" description="AB hydrolase-1" evidence="1">
    <location>
        <begin position="108"/>
        <end position="153"/>
    </location>
</feature>
<protein>
    <submittedName>
        <fullName evidence="2">Alpha/beta hydrolase</fullName>
    </submittedName>
</protein>
<dbReference type="Pfam" id="PF00561">
    <property type="entry name" value="Abhydrolase_1"/>
    <property type="match status" value="1"/>
</dbReference>
<dbReference type="InterPro" id="IPR000073">
    <property type="entry name" value="AB_hydrolase_1"/>
</dbReference>
<keyword evidence="3" id="KW-1185">Reference proteome</keyword>
<dbReference type="AlphaFoldDB" id="A0A9X2HI65"/>
<dbReference type="Gene3D" id="3.40.50.1820">
    <property type="entry name" value="alpha/beta hydrolase"/>
    <property type="match status" value="1"/>
</dbReference>
<proteinExistence type="predicted"/>